<evidence type="ECO:0000256" key="6">
    <source>
        <dbReference type="SAM" id="MobiDB-lite"/>
    </source>
</evidence>
<proteinExistence type="predicted"/>
<feature type="compositionally biased region" description="Polar residues" evidence="6">
    <location>
        <begin position="102"/>
        <end position="114"/>
    </location>
</feature>
<dbReference type="PANTHER" id="PTHR47424">
    <property type="entry name" value="REGULATORY PROTEIN GAL4"/>
    <property type="match status" value="1"/>
</dbReference>
<dbReference type="Gene3D" id="4.10.240.10">
    <property type="entry name" value="Zn(2)-C6 fungal-type DNA-binding domain"/>
    <property type="match status" value="1"/>
</dbReference>
<feature type="region of interest" description="Disordered" evidence="6">
    <location>
        <begin position="767"/>
        <end position="816"/>
    </location>
</feature>
<gene>
    <name evidence="8" type="ORF">BJY01DRAFT_251538</name>
</gene>
<dbReference type="InterPro" id="IPR001138">
    <property type="entry name" value="Zn2Cys6_DnaBD"/>
</dbReference>
<keyword evidence="1" id="KW-0479">Metal-binding</keyword>
<keyword evidence="9" id="KW-1185">Reference proteome</keyword>
<evidence type="ECO:0000259" key="7">
    <source>
        <dbReference type="PROSITE" id="PS50048"/>
    </source>
</evidence>
<name>A0ABR4JB66_9EURO</name>
<dbReference type="PROSITE" id="PS50048">
    <property type="entry name" value="ZN2_CY6_FUNGAL_2"/>
    <property type="match status" value="1"/>
</dbReference>
<comment type="caution">
    <text evidence="8">The sequence shown here is derived from an EMBL/GenBank/DDBJ whole genome shotgun (WGS) entry which is preliminary data.</text>
</comment>
<dbReference type="PROSITE" id="PS00463">
    <property type="entry name" value="ZN2_CY6_FUNGAL_1"/>
    <property type="match status" value="1"/>
</dbReference>
<feature type="compositionally biased region" description="Basic and acidic residues" evidence="6">
    <location>
        <begin position="117"/>
        <end position="127"/>
    </location>
</feature>
<evidence type="ECO:0000256" key="3">
    <source>
        <dbReference type="ARBA" id="ARBA00023125"/>
    </source>
</evidence>
<protein>
    <submittedName>
        <fullName evidence="8">Fungal-specific transcription factor domain-containing protein</fullName>
    </submittedName>
</protein>
<evidence type="ECO:0000256" key="5">
    <source>
        <dbReference type="ARBA" id="ARBA00023242"/>
    </source>
</evidence>
<evidence type="ECO:0000256" key="1">
    <source>
        <dbReference type="ARBA" id="ARBA00022723"/>
    </source>
</evidence>
<dbReference type="Pfam" id="PF04082">
    <property type="entry name" value="Fungal_trans"/>
    <property type="match status" value="1"/>
</dbReference>
<keyword evidence="2" id="KW-0805">Transcription regulation</keyword>
<feature type="region of interest" description="Disordered" evidence="6">
    <location>
        <begin position="483"/>
        <end position="512"/>
    </location>
</feature>
<feature type="compositionally biased region" description="Polar residues" evidence="6">
    <location>
        <begin position="144"/>
        <end position="154"/>
    </location>
</feature>
<reference evidence="8 9" key="1">
    <citation type="submission" date="2024-07" db="EMBL/GenBank/DDBJ databases">
        <title>Section-level genome sequencing and comparative genomics of Aspergillus sections Usti and Cavernicolus.</title>
        <authorList>
            <consortium name="Lawrence Berkeley National Laboratory"/>
            <person name="Nybo J.L."/>
            <person name="Vesth T.C."/>
            <person name="Theobald S."/>
            <person name="Frisvad J.C."/>
            <person name="Larsen T.O."/>
            <person name="Kjaerboelling I."/>
            <person name="Rothschild-Mancinelli K."/>
            <person name="Lyhne E.K."/>
            <person name="Kogle M.E."/>
            <person name="Barry K."/>
            <person name="Clum A."/>
            <person name="Na H."/>
            <person name="Ledsgaard L."/>
            <person name="Lin J."/>
            <person name="Lipzen A."/>
            <person name="Kuo A."/>
            <person name="Riley R."/>
            <person name="Mondo S."/>
            <person name="Labutti K."/>
            <person name="Haridas S."/>
            <person name="Pangalinan J."/>
            <person name="Salamov A.A."/>
            <person name="Simmons B.A."/>
            <person name="Magnuson J.K."/>
            <person name="Chen J."/>
            <person name="Drula E."/>
            <person name="Henrissat B."/>
            <person name="Wiebenga A."/>
            <person name="Lubbers R.J."/>
            <person name="Gomes A.C."/>
            <person name="Makela M.R."/>
            <person name="Stajich J."/>
            <person name="Grigoriev I.V."/>
            <person name="Mortensen U.H."/>
            <person name="De Vries R.P."/>
            <person name="Baker S.E."/>
            <person name="Andersen M.R."/>
        </authorList>
    </citation>
    <scope>NUCLEOTIDE SEQUENCE [LARGE SCALE GENOMIC DNA]</scope>
    <source>
        <strain evidence="8 9">CBS 123904</strain>
    </source>
</reference>
<keyword evidence="4" id="KW-0804">Transcription</keyword>
<keyword evidence="3" id="KW-0238">DNA-binding</keyword>
<dbReference type="InterPro" id="IPR051127">
    <property type="entry name" value="Fungal_SecMet_Regulators"/>
</dbReference>
<dbReference type="SUPFAM" id="SSF57701">
    <property type="entry name" value="Zn2/Cys6 DNA-binding domain"/>
    <property type="match status" value="1"/>
</dbReference>
<dbReference type="SMART" id="SM00906">
    <property type="entry name" value="Fungal_trans"/>
    <property type="match status" value="1"/>
</dbReference>
<dbReference type="SMART" id="SM00066">
    <property type="entry name" value="GAL4"/>
    <property type="match status" value="1"/>
</dbReference>
<dbReference type="CDD" id="cd00067">
    <property type="entry name" value="GAL4"/>
    <property type="match status" value="1"/>
</dbReference>
<dbReference type="Pfam" id="PF00172">
    <property type="entry name" value="Zn_clus"/>
    <property type="match status" value="1"/>
</dbReference>
<dbReference type="PANTHER" id="PTHR47424:SF3">
    <property type="entry name" value="REGULATORY PROTEIN GAL4"/>
    <property type="match status" value="1"/>
</dbReference>
<dbReference type="CDD" id="cd12148">
    <property type="entry name" value="fungal_TF_MHR"/>
    <property type="match status" value="1"/>
</dbReference>
<organism evidence="8 9">
    <name type="scientific">Aspergillus pseudoustus</name>
    <dbReference type="NCBI Taxonomy" id="1810923"/>
    <lineage>
        <taxon>Eukaryota</taxon>
        <taxon>Fungi</taxon>
        <taxon>Dikarya</taxon>
        <taxon>Ascomycota</taxon>
        <taxon>Pezizomycotina</taxon>
        <taxon>Eurotiomycetes</taxon>
        <taxon>Eurotiomycetidae</taxon>
        <taxon>Eurotiales</taxon>
        <taxon>Aspergillaceae</taxon>
        <taxon>Aspergillus</taxon>
        <taxon>Aspergillus subgen. Nidulantes</taxon>
    </lineage>
</organism>
<feature type="domain" description="Zn(2)-C6 fungal-type" evidence="7">
    <location>
        <begin position="18"/>
        <end position="50"/>
    </location>
</feature>
<dbReference type="EMBL" id="JBFXLU010000163">
    <property type="protein sequence ID" value="KAL2837301.1"/>
    <property type="molecule type" value="Genomic_DNA"/>
</dbReference>
<evidence type="ECO:0000256" key="2">
    <source>
        <dbReference type="ARBA" id="ARBA00023015"/>
    </source>
</evidence>
<accession>A0ABR4JB66</accession>
<keyword evidence="5" id="KW-0539">Nucleus</keyword>
<evidence type="ECO:0000313" key="8">
    <source>
        <dbReference type="EMBL" id="KAL2837301.1"/>
    </source>
</evidence>
<dbReference type="InterPro" id="IPR036864">
    <property type="entry name" value="Zn2-C6_fun-type_DNA-bd_sf"/>
</dbReference>
<evidence type="ECO:0000313" key="9">
    <source>
        <dbReference type="Proteomes" id="UP001610446"/>
    </source>
</evidence>
<dbReference type="InterPro" id="IPR007219">
    <property type="entry name" value="XnlR_reg_dom"/>
</dbReference>
<evidence type="ECO:0000256" key="4">
    <source>
        <dbReference type="ARBA" id="ARBA00023163"/>
    </source>
</evidence>
<dbReference type="Proteomes" id="UP001610446">
    <property type="component" value="Unassembled WGS sequence"/>
</dbReference>
<sequence length="875" mass="96814">MLSPASGGERKRRRIAIACNECRDRKRKCDGIKPICGTCAKRAPTTACVWEEGRNARGWSHSYVQSLRSRIQHLEKGQAIDENSNTSPRPDERRSGYDGCTVPSTASPGQSVPQENEESRLRVHEQQSTEQPGLVDKISENTIREPSTSHSWPASTGGGSGDRTASVLVDRHSVEGDDERGDEPRIDAMGVFGSFRGRDDSQGHDFFGPSSTLQFLSHARRAMNQGTAGTAEDHGQQKSALLSVFQDEGISVGGGGGSSHHPSSLEAPVKLSFSLGGHRLSIPPRAQADALLESYWTYFHSLYPVLHRPSFTERYLTLWAPSPCHHPSSPGDQRRKGFYTSLDERLFHCLLNLTFALGSQFGPAAVDDGDRHELGLIFFKRAKVLIDFDILARGDIFLVQMLILLGHYLQSTDMASACWNMVGLAIRVAQGIGLQHEPGDSEQGKLSQLAIEMRRRAWTSCILLDRVFSMTYGRPLMIHPAMSQDRSSPSAIDDEYLSDDPTAPPAIQPQDSPSLTECYVQAIKLQDILGDVLHTLYCGTGDKDSGGDVTFNFMTASTANNKLRRGELQVLLNIDNSLSAWERNLPDYLKARSYNFVGFGASNMFGPRTQAFNRQAIILHARYLHVRLIMFRPVLSALFHSSCKETTSSEQDSSMESAMRQGMLDKGVNLCVASARDLVELITGNLDLCNEALPPSWHNVFYMHSCSIVFLICRLCCLGRIQNKEGLIASWNKCVAFFRTYRSQSRSAKRCQRIVEAIQTRVFSSQPDAQHHPVLGSVPPYDKSPAHPTKYSQQTPGGSINDWGDENTPTLQNEEDPSSSLFLAEAMFPADQMSAATANWISDPSEMNWLSFFPFVEGDGGISEAQFQAQTPPFY</sequence>
<feature type="region of interest" description="Disordered" evidence="6">
    <location>
        <begin position="75"/>
        <end position="164"/>
    </location>
</feature>